<evidence type="ECO:0008006" key="4">
    <source>
        <dbReference type="Google" id="ProtNLM"/>
    </source>
</evidence>
<keyword evidence="1" id="KW-0812">Transmembrane</keyword>
<name>A0ABY9UPM0_STRVL</name>
<dbReference type="EMBL" id="CP134214">
    <property type="protein sequence ID" value="WND24146.1"/>
    <property type="molecule type" value="Genomic_DNA"/>
</dbReference>
<evidence type="ECO:0000313" key="3">
    <source>
        <dbReference type="Proteomes" id="UP001249394"/>
    </source>
</evidence>
<proteinExistence type="predicted"/>
<dbReference type="Proteomes" id="UP001249394">
    <property type="component" value="Plasmid punmamed1"/>
</dbReference>
<gene>
    <name evidence="2" type="ORF">RI060_43275</name>
</gene>
<evidence type="ECO:0000256" key="1">
    <source>
        <dbReference type="SAM" id="Phobius"/>
    </source>
</evidence>
<sequence>MPDFSDPQRWVIPAILVVAVIGTALALLWEKRRPSSHTRSPEYLRAVASWSQKSTAEQEAYDNAVLDAAEAAERAAAQTHSLYRS</sequence>
<keyword evidence="2" id="KW-0614">Plasmid</keyword>
<feature type="transmembrane region" description="Helical" evidence="1">
    <location>
        <begin position="12"/>
        <end position="29"/>
    </location>
</feature>
<keyword evidence="3" id="KW-1185">Reference proteome</keyword>
<protein>
    <recommendedName>
        <fullName evidence="4">Secreted protein</fullName>
    </recommendedName>
</protein>
<organism evidence="2 3">
    <name type="scientific">Streptomyces violaceus</name>
    <name type="common">Streptomyces venezuelae</name>
    <dbReference type="NCBI Taxonomy" id="1936"/>
    <lineage>
        <taxon>Bacteria</taxon>
        <taxon>Bacillati</taxon>
        <taxon>Actinomycetota</taxon>
        <taxon>Actinomycetes</taxon>
        <taxon>Kitasatosporales</taxon>
        <taxon>Streptomycetaceae</taxon>
        <taxon>Streptomyces</taxon>
    </lineage>
</organism>
<keyword evidence="1" id="KW-0472">Membrane</keyword>
<evidence type="ECO:0000313" key="2">
    <source>
        <dbReference type="EMBL" id="WND24146.1"/>
    </source>
</evidence>
<accession>A0ABY9UPM0</accession>
<keyword evidence="1" id="KW-1133">Transmembrane helix</keyword>
<geneLocation type="plasmid" evidence="2 3">
    <name>punmamed1</name>
</geneLocation>
<reference evidence="2 3" key="1">
    <citation type="submission" date="2023-09" db="EMBL/GenBank/DDBJ databases">
        <title>The genome sequence of Streptomyces anthocyanicus.</title>
        <authorList>
            <person name="Mo P."/>
        </authorList>
    </citation>
    <scope>NUCLEOTIDE SEQUENCE [LARGE SCALE GENOMIC DNA]</scope>
    <source>
        <strain evidence="2 3">JCM 4387</strain>
        <plasmid evidence="2 3">punmamed1</plasmid>
    </source>
</reference>